<comment type="similarity">
    <text evidence="1">Belongs to the SCO1/2 family.</text>
</comment>
<dbReference type="Gene3D" id="3.40.30.10">
    <property type="entry name" value="Glutaredoxin"/>
    <property type="match status" value="1"/>
</dbReference>
<feature type="domain" description="Thioredoxin" evidence="5">
    <location>
        <begin position="74"/>
        <end position="227"/>
    </location>
</feature>
<evidence type="ECO:0000313" key="6">
    <source>
        <dbReference type="EMBL" id="MBY8879197.1"/>
    </source>
</evidence>
<gene>
    <name evidence="6" type="ORF">K7862_16355</name>
</gene>
<dbReference type="PANTHER" id="PTHR12151:SF25">
    <property type="entry name" value="LINALOOL DEHYDRATASE_ISOMERASE DOMAIN-CONTAINING PROTEIN"/>
    <property type="match status" value="1"/>
</dbReference>
<dbReference type="InterPro" id="IPR003782">
    <property type="entry name" value="SCO1/SenC"/>
</dbReference>
<organism evidence="6 7">
    <name type="scientific">Actinacidiphila acidipaludis</name>
    <dbReference type="NCBI Taxonomy" id="2873382"/>
    <lineage>
        <taxon>Bacteria</taxon>
        <taxon>Bacillati</taxon>
        <taxon>Actinomycetota</taxon>
        <taxon>Actinomycetes</taxon>
        <taxon>Kitasatosporales</taxon>
        <taxon>Streptomycetaceae</taxon>
        <taxon>Actinacidiphila</taxon>
    </lineage>
</organism>
<dbReference type="InterPro" id="IPR013766">
    <property type="entry name" value="Thioredoxin_domain"/>
</dbReference>
<dbReference type="InterPro" id="IPR036249">
    <property type="entry name" value="Thioredoxin-like_sf"/>
</dbReference>
<comment type="caution">
    <text evidence="6">The sequence shown here is derived from an EMBL/GenBank/DDBJ whole genome shotgun (WGS) entry which is preliminary data.</text>
</comment>
<dbReference type="Pfam" id="PF02630">
    <property type="entry name" value="SCO1-SenC"/>
    <property type="match status" value="1"/>
</dbReference>
<dbReference type="Proteomes" id="UP000778578">
    <property type="component" value="Unassembled WGS sequence"/>
</dbReference>
<evidence type="ECO:0000259" key="5">
    <source>
        <dbReference type="PROSITE" id="PS51352"/>
    </source>
</evidence>
<keyword evidence="4" id="KW-0732">Signal</keyword>
<feature type="chain" id="PRO_5046347940" evidence="4">
    <location>
        <begin position="42"/>
        <end position="243"/>
    </location>
</feature>
<dbReference type="PROSITE" id="PS51352">
    <property type="entry name" value="THIOREDOXIN_2"/>
    <property type="match status" value="1"/>
</dbReference>
<evidence type="ECO:0000256" key="1">
    <source>
        <dbReference type="ARBA" id="ARBA00010996"/>
    </source>
</evidence>
<feature type="region of interest" description="Disordered" evidence="3">
    <location>
        <begin position="1"/>
        <end position="23"/>
    </location>
</feature>
<dbReference type="RefSeq" id="WP_222963328.1">
    <property type="nucleotide sequence ID" value="NZ_JAINZZ010000017.1"/>
</dbReference>
<feature type="signal peptide" evidence="4">
    <location>
        <begin position="1"/>
        <end position="41"/>
    </location>
</feature>
<evidence type="ECO:0000256" key="4">
    <source>
        <dbReference type="SAM" id="SignalP"/>
    </source>
</evidence>
<feature type="compositionally biased region" description="Low complexity" evidence="3">
    <location>
        <begin position="7"/>
        <end position="23"/>
    </location>
</feature>
<dbReference type="PANTHER" id="PTHR12151">
    <property type="entry name" value="ELECTRON TRANSPORT PROTIN SCO1/SENC FAMILY MEMBER"/>
    <property type="match status" value="1"/>
</dbReference>
<dbReference type="EMBL" id="JAINZZ010000017">
    <property type="protein sequence ID" value="MBY8879197.1"/>
    <property type="molecule type" value="Genomic_DNA"/>
</dbReference>
<name>A0ABS7QB27_9ACTN</name>
<sequence length="243" mass="25285">MRAPSLRGTSPRGTSRRGTSPRTTVRVAAAALTAACALALAGCGGSGSGSGASGADSGNVADVSAGASKPGTVLDTPFTKPDITLTDNHGKPFDLVKQTAGHPTLLFFGYTHCPDVCPTTMSDIALAKSRLPRADQAELRVVFVSSDPQRDTPARLNEWLGAMDKSFIGLTGRFSVIQAAARSVGVAIEPPVKEKDGSITVTHGAEVLAFWPKDDKGHVLYMSGTTAGQYQHDLPKLIRSEAP</sequence>
<proteinExistence type="inferred from homology"/>
<accession>A0ABS7QB27</accession>
<evidence type="ECO:0000256" key="3">
    <source>
        <dbReference type="SAM" id="MobiDB-lite"/>
    </source>
</evidence>
<reference evidence="6 7" key="1">
    <citation type="submission" date="2021-08" db="EMBL/GenBank/DDBJ databases">
        <title>WGS of actinomycetes from Thailand.</title>
        <authorList>
            <person name="Thawai C."/>
        </authorList>
    </citation>
    <scope>NUCLEOTIDE SEQUENCE [LARGE SCALE GENOMIC DNA]</scope>
    <source>
        <strain evidence="6 7">PLK6-54</strain>
    </source>
</reference>
<evidence type="ECO:0000256" key="2">
    <source>
        <dbReference type="ARBA" id="ARBA00023008"/>
    </source>
</evidence>
<keyword evidence="7" id="KW-1185">Reference proteome</keyword>
<protein>
    <submittedName>
        <fullName evidence="6">SCO family protein</fullName>
    </submittedName>
</protein>
<dbReference type="SUPFAM" id="SSF52833">
    <property type="entry name" value="Thioredoxin-like"/>
    <property type="match status" value="1"/>
</dbReference>
<keyword evidence="2" id="KW-0186">Copper</keyword>
<dbReference type="CDD" id="cd02968">
    <property type="entry name" value="SCO"/>
    <property type="match status" value="1"/>
</dbReference>
<evidence type="ECO:0000313" key="7">
    <source>
        <dbReference type="Proteomes" id="UP000778578"/>
    </source>
</evidence>